<evidence type="ECO:0000313" key="3">
    <source>
        <dbReference type="Proteomes" id="UP001320715"/>
    </source>
</evidence>
<evidence type="ECO:0000313" key="2">
    <source>
        <dbReference type="EMBL" id="MCO6407292.1"/>
    </source>
</evidence>
<sequence>MTARTALRRQTYQTRTGSNGVFVYRALGLVAAAMATGLVFAAWQSNGPALLEAFAANGLAWCL</sequence>
<dbReference type="RefSeq" id="WP_252914678.1">
    <property type="nucleotide sequence ID" value="NZ_JAAAML010000001.1"/>
</dbReference>
<dbReference type="EMBL" id="JAAAML010000001">
    <property type="protein sequence ID" value="MCO6407292.1"/>
    <property type="molecule type" value="Genomic_DNA"/>
</dbReference>
<comment type="caution">
    <text evidence="2">The sequence shown here is derived from an EMBL/GenBank/DDBJ whole genome shotgun (WGS) entry which is preliminary data.</text>
</comment>
<organism evidence="2 3">
    <name type="scientific">Hoeflea alexandrii</name>
    <dbReference type="NCBI Taxonomy" id="288436"/>
    <lineage>
        <taxon>Bacteria</taxon>
        <taxon>Pseudomonadati</taxon>
        <taxon>Pseudomonadota</taxon>
        <taxon>Alphaproteobacteria</taxon>
        <taxon>Hyphomicrobiales</taxon>
        <taxon>Rhizobiaceae</taxon>
        <taxon>Hoeflea</taxon>
    </lineage>
</organism>
<reference evidence="2 3" key="1">
    <citation type="submission" date="2020-01" db="EMBL/GenBank/DDBJ databases">
        <title>Genomes of bacteria type strains.</title>
        <authorList>
            <person name="Chen J."/>
            <person name="Zhu S."/>
            <person name="Yang J."/>
        </authorList>
    </citation>
    <scope>NUCLEOTIDE SEQUENCE [LARGE SCALE GENOMIC DNA]</scope>
    <source>
        <strain evidence="2 3">DSM 16655</strain>
    </source>
</reference>
<keyword evidence="1" id="KW-0472">Membrane</keyword>
<feature type="transmembrane region" description="Helical" evidence="1">
    <location>
        <begin position="21"/>
        <end position="43"/>
    </location>
</feature>
<protein>
    <submittedName>
        <fullName evidence="2">Uncharacterized protein</fullName>
    </submittedName>
</protein>
<gene>
    <name evidence="2" type="ORF">GTW23_03820</name>
</gene>
<dbReference type="Proteomes" id="UP001320715">
    <property type="component" value="Unassembled WGS sequence"/>
</dbReference>
<evidence type="ECO:0000256" key="1">
    <source>
        <dbReference type="SAM" id="Phobius"/>
    </source>
</evidence>
<accession>A0ABT1CM64</accession>
<keyword evidence="3" id="KW-1185">Reference proteome</keyword>
<keyword evidence="1" id="KW-1133">Transmembrane helix</keyword>
<keyword evidence="1" id="KW-0812">Transmembrane</keyword>
<proteinExistence type="predicted"/>
<name>A0ABT1CM64_9HYPH</name>